<dbReference type="RefSeq" id="WP_160779289.1">
    <property type="nucleotide sequence ID" value="NZ_BAAAZF010000001.1"/>
</dbReference>
<protein>
    <submittedName>
        <fullName evidence="1">Uncharacterized protein</fullName>
    </submittedName>
</protein>
<evidence type="ECO:0000313" key="1">
    <source>
        <dbReference type="EMBL" id="MXP31889.1"/>
    </source>
</evidence>
<accession>A0A845AQZ2</accession>
<proteinExistence type="predicted"/>
<reference evidence="1 2" key="1">
    <citation type="submission" date="2019-12" db="EMBL/GenBank/DDBJ databases">
        <title>Genomic-based taxomic classification of the family Erythrobacteraceae.</title>
        <authorList>
            <person name="Xu L."/>
        </authorList>
    </citation>
    <scope>NUCLEOTIDE SEQUENCE [LARGE SCALE GENOMIC DNA]</scope>
    <source>
        <strain evidence="1 2">JCM 16677</strain>
    </source>
</reference>
<evidence type="ECO:0000313" key="2">
    <source>
        <dbReference type="Proteomes" id="UP000446786"/>
    </source>
</evidence>
<dbReference type="Proteomes" id="UP000446786">
    <property type="component" value="Unassembled WGS sequence"/>
</dbReference>
<dbReference type="AlphaFoldDB" id="A0A845AQZ2"/>
<dbReference type="EMBL" id="WTYE01000001">
    <property type="protein sequence ID" value="MXP31889.1"/>
    <property type="molecule type" value="Genomic_DNA"/>
</dbReference>
<sequence length="188" mass="20651">MIDRTLVPFLSAFALLLSGGVALLSSSDTQAQRINGPVILTCDNQRNEQWVTFHAPRDGTFFNQRLVLGEGSYSVSMVPSSSMRFNAFVYRGKQDSFVGSRSNVASHTQRFDVDWSGEEFLIQLKRTSGCTNCRVTMTLRAYNCPTVKSQPARPMCRPNQCYQDGVFGTGRCIAKRGAKGGMCGSPGN</sequence>
<keyword evidence="2" id="KW-1185">Reference proteome</keyword>
<name>A0A845AQZ2_9SPHN</name>
<comment type="caution">
    <text evidence="1">The sequence shown here is derived from an EMBL/GenBank/DDBJ whole genome shotgun (WGS) entry which is preliminary data.</text>
</comment>
<gene>
    <name evidence="1" type="ORF">GRI94_08635</name>
</gene>
<organism evidence="1 2">
    <name type="scientific">Parerythrobacter jejuensis</name>
    <dbReference type="NCBI Taxonomy" id="795812"/>
    <lineage>
        <taxon>Bacteria</taxon>
        <taxon>Pseudomonadati</taxon>
        <taxon>Pseudomonadota</taxon>
        <taxon>Alphaproteobacteria</taxon>
        <taxon>Sphingomonadales</taxon>
        <taxon>Erythrobacteraceae</taxon>
        <taxon>Parerythrobacter</taxon>
    </lineage>
</organism>